<organism evidence="2 3">
    <name type="scientific">Pandoraea cepalis</name>
    <dbReference type="NCBI Taxonomy" id="2508294"/>
    <lineage>
        <taxon>Bacteria</taxon>
        <taxon>Pseudomonadati</taxon>
        <taxon>Pseudomonadota</taxon>
        <taxon>Betaproteobacteria</taxon>
        <taxon>Burkholderiales</taxon>
        <taxon>Burkholderiaceae</taxon>
        <taxon>Pandoraea</taxon>
    </lineage>
</organism>
<dbReference type="SUPFAM" id="SSF52540">
    <property type="entry name" value="P-loop containing nucleoside triphosphate hydrolases"/>
    <property type="match status" value="1"/>
</dbReference>
<dbReference type="RefSeq" id="WP_081091347.1">
    <property type="nucleotide sequence ID" value="NZ_CABPSL010000001.1"/>
</dbReference>
<dbReference type="OrthoDB" id="9785810at2"/>
<reference evidence="2 3" key="1">
    <citation type="submission" date="2019-08" db="EMBL/GenBank/DDBJ databases">
        <authorList>
            <person name="Peeters C."/>
        </authorList>
    </citation>
    <scope>NUCLEOTIDE SEQUENCE [LARGE SCALE GENOMIC DNA]</scope>
    <source>
        <strain evidence="2 3">LMG 31106</strain>
    </source>
</reference>
<evidence type="ECO:0000313" key="3">
    <source>
        <dbReference type="Proteomes" id="UP000384354"/>
    </source>
</evidence>
<protein>
    <submittedName>
        <fullName evidence="2">Cobyrinic acid a,c-diamide synthase</fullName>
    </submittedName>
</protein>
<dbReference type="AlphaFoldDB" id="A0A5E4RDU6"/>
<sequence>MMFSCSVWSPKGGVGKSTLSINLAARLALETSRPRVLLVDLDAQQSGRTWAAQAKQCGHTVPFDVAASDAQASAYDIVIFDHAPGMLDASALKSQVTLMPLLPSFFDAAAAIKGQADQVAKGRRVMLLPNRLEMNFASDIAFLAGFVGKPYIRKRKAYQATIARGLTIYADKSGIRGLHEARREMDNTIDALIDLAAA</sequence>
<dbReference type="PANTHER" id="PTHR13696:SF99">
    <property type="entry name" value="COBYRINIC ACID AC-DIAMIDE SYNTHASE"/>
    <property type="match status" value="1"/>
</dbReference>
<dbReference type="PANTHER" id="PTHR13696">
    <property type="entry name" value="P-LOOP CONTAINING NUCLEOSIDE TRIPHOSPHATE HYDROLASE"/>
    <property type="match status" value="1"/>
</dbReference>
<evidence type="ECO:0000259" key="1">
    <source>
        <dbReference type="Pfam" id="PF01656"/>
    </source>
</evidence>
<gene>
    <name evidence="2" type="ORF">PCE31106_00118</name>
</gene>
<accession>A0A5E4RDU6</accession>
<dbReference type="Proteomes" id="UP000384354">
    <property type="component" value="Unassembled WGS sequence"/>
</dbReference>
<dbReference type="Gene3D" id="3.40.50.300">
    <property type="entry name" value="P-loop containing nucleotide triphosphate hydrolases"/>
    <property type="match status" value="1"/>
</dbReference>
<dbReference type="Pfam" id="PF01656">
    <property type="entry name" value="CbiA"/>
    <property type="match status" value="1"/>
</dbReference>
<dbReference type="InterPro" id="IPR050678">
    <property type="entry name" value="DNA_Partitioning_ATPase"/>
</dbReference>
<feature type="domain" description="CobQ/CobB/MinD/ParA nucleotide binding" evidence="1">
    <location>
        <begin position="7"/>
        <end position="108"/>
    </location>
</feature>
<dbReference type="InterPro" id="IPR002586">
    <property type="entry name" value="CobQ/CobB/MinD/ParA_Nub-bd_dom"/>
</dbReference>
<name>A0A5E4RDU6_9BURK</name>
<proteinExistence type="predicted"/>
<dbReference type="EMBL" id="CABPSL010000001">
    <property type="protein sequence ID" value="VVD61460.1"/>
    <property type="molecule type" value="Genomic_DNA"/>
</dbReference>
<evidence type="ECO:0000313" key="2">
    <source>
        <dbReference type="EMBL" id="VVD61460.1"/>
    </source>
</evidence>
<dbReference type="InterPro" id="IPR027417">
    <property type="entry name" value="P-loop_NTPase"/>
</dbReference>
<dbReference type="CDD" id="cd02042">
    <property type="entry name" value="ParAB_family"/>
    <property type="match status" value="1"/>
</dbReference>